<dbReference type="STRING" id="984487.A0A1E4SLS3"/>
<dbReference type="PANTHER" id="PTHR15454">
    <property type="entry name" value="NISCHARIN RELATED"/>
    <property type="match status" value="1"/>
</dbReference>
<keyword evidence="2" id="KW-0677">Repeat</keyword>
<reference evidence="4" key="1">
    <citation type="submission" date="2016-05" db="EMBL/GenBank/DDBJ databases">
        <title>Comparative genomics of biotechnologically important yeasts.</title>
        <authorList>
            <consortium name="DOE Joint Genome Institute"/>
            <person name="Riley R."/>
            <person name="Haridas S."/>
            <person name="Wolfe K.H."/>
            <person name="Lopes M.R."/>
            <person name="Hittinger C.T."/>
            <person name="Goker M."/>
            <person name="Salamov A."/>
            <person name="Wisecaver J."/>
            <person name="Long T.M."/>
            <person name="Aerts A.L."/>
            <person name="Barry K."/>
            <person name="Choi C."/>
            <person name="Clum A."/>
            <person name="Coughlan A.Y."/>
            <person name="Deshpande S."/>
            <person name="Douglass A.P."/>
            <person name="Hanson S.J."/>
            <person name="Klenk H.-P."/>
            <person name="Labutti K."/>
            <person name="Lapidus A."/>
            <person name="Lindquist E."/>
            <person name="Lipzen A."/>
            <person name="Meier-Kolthoff J.P."/>
            <person name="Ohm R.A."/>
            <person name="Otillar R.P."/>
            <person name="Pangilinan J."/>
            <person name="Peng Y."/>
            <person name="Rokas A."/>
            <person name="Rosa C.A."/>
            <person name="Scheuner C."/>
            <person name="Sibirny A.A."/>
            <person name="Slot J.C."/>
            <person name="Stielow J.B."/>
            <person name="Sun H."/>
            <person name="Kurtzman C.P."/>
            <person name="Blackwell M."/>
            <person name="Grigoriev I.V."/>
            <person name="Jeffries T.W."/>
        </authorList>
    </citation>
    <scope>NUCLEOTIDE SEQUENCE [LARGE SCALE GENOMIC DNA]</scope>
    <source>
        <strain evidence="4">NRRL Y-17324</strain>
    </source>
</reference>
<dbReference type="OrthoDB" id="676979at2759"/>
<dbReference type="PROSITE" id="PS51450">
    <property type="entry name" value="LRR"/>
    <property type="match status" value="2"/>
</dbReference>
<dbReference type="GeneID" id="30985579"/>
<dbReference type="Gene3D" id="3.80.10.10">
    <property type="entry name" value="Ribonuclease Inhibitor"/>
    <property type="match status" value="1"/>
</dbReference>
<dbReference type="Pfam" id="PF00560">
    <property type="entry name" value="LRR_1"/>
    <property type="match status" value="1"/>
</dbReference>
<sequence>MAIISQLPPELLGLTLSCLQSSDLDRLFNFVDLVFAPPSGKFRSIQQMALYHYYSHKNLVVTTNNSTFKRDGGLVVSYPELQYLAKHRIMIQPHDITFVLDNNFDEVPLELINFMMILNDASVMHFISQCSHNINIELKLHVNSSFQNNSMVRHMFASLDKNGLTRIAILKIHYYGCAGHSNQYLYQSNLYNASMNRFSADPRVVAIQKDPRLLLKYVQECDHGHNFTYSQFCPSCISIQISSLVLQNFDVNKLNSYFSANTLNFCQLKRLDLSYNGLVDLRSIKFPSSLTHLNLSNNNLINLNSSNFNLKDLKNLEELNLSNNNLINIDFRELQGCPTYKIKKLQLNCNSLVDLSFLRASPFVNVIDLDLSRNLISKLQKFPSKIVKLDLSGNYIADFFNQLDASVFPSSLNELNISGCKINCSNCDFTPELGHCMSSWISEVAQLFKIKSLCASADDLRQGDFIAVDNGIAV</sequence>
<dbReference type="PRINTS" id="PR00019">
    <property type="entry name" value="LEURICHRPT"/>
</dbReference>
<dbReference type="RefSeq" id="XP_020065567.1">
    <property type="nucleotide sequence ID" value="XM_020211443.1"/>
</dbReference>
<dbReference type="InterPro" id="IPR032675">
    <property type="entry name" value="LRR_dom_sf"/>
</dbReference>
<keyword evidence="4" id="KW-1185">Reference proteome</keyword>
<dbReference type="GO" id="GO:0005737">
    <property type="term" value="C:cytoplasm"/>
    <property type="evidence" value="ECO:0007669"/>
    <property type="project" value="TreeGrafter"/>
</dbReference>
<dbReference type="Proteomes" id="UP000094285">
    <property type="component" value="Unassembled WGS sequence"/>
</dbReference>
<evidence type="ECO:0000313" key="4">
    <source>
        <dbReference type="Proteomes" id="UP000094285"/>
    </source>
</evidence>
<evidence type="ECO:0000256" key="1">
    <source>
        <dbReference type="ARBA" id="ARBA00022614"/>
    </source>
</evidence>
<dbReference type="EMBL" id="KV453910">
    <property type="protein sequence ID" value="ODV80445.1"/>
    <property type="molecule type" value="Genomic_DNA"/>
</dbReference>
<dbReference type="SUPFAM" id="SSF52058">
    <property type="entry name" value="L domain-like"/>
    <property type="match status" value="1"/>
</dbReference>
<proteinExistence type="predicted"/>
<evidence type="ECO:0000313" key="3">
    <source>
        <dbReference type="EMBL" id="ODV80445.1"/>
    </source>
</evidence>
<dbReference type="InterPro" id="IPR001611">
    <property type="entry name" value="Leu-rich_rpt"/>
</dbReference>
<protein>
    <submittedName>
        <fullName evidence="3">L domain-like protein</fullName>
    </submittedName>
</protein>
<name>A0A1E4SLS3_9ASCO</name>
<accession>A0A1E4SLS3</accession>
<evidence type="ECO:0000256" key="2">
    <source>
        <dbReference type="ARBA" id="ARBA00022737"/>
    </source>
</evidence>
<dbReference type="AlphaFoldDB" id="A0A1E4SLS3"/>
<keyword evidence="1" id="KW-0433">Leucine-rich repeat</keyword>
<organism evidence="3 4">
    <name type="scientific">Suhomyces tanzawaensis NRRL Y-17324</name>
    <dbReference type="NCBI Taxonomy" id="984487"/>
    <lineage>
        <taxon>Eukaryota</taxon>
        <taxon>Fungi</taxon>
        <taxon>Dikarya</taxon>
        <taxon>Ascomycota</taxon>
        <taxon>Saccharomycotina</taxon>
        <taxon>Pichiomycetes</taxon>
        <taxon>Debaryomycetaceae</taxon>
        <taxon>Suhomyces</taxon>
    </lineage>
</organism>
<gene>
    <name evidence="3" type="ORF">CANTADRAFT_88382</name>
</gene>